<proteinExistence type="predicted"/>
<dbReference type="RefSeq" id="WP_379907503.1">
    <property type="nucleotide sequence ID" value="NZ_JBHSWE010000001.1"/>
</dbReference>
<evidence type="ECO:0000313" key="1">
    <source>
        <dbReference type="EMBL" id="MFC6668953.1"/>
    </source>
</evidence>
<gene>
    <name evidence="1" type="ORF">ACFQDL_01660</name>
</gene>
<accession>A0ABW1ZVH7</accession>
<sequence>MDDVRWSLEFNYAEASKRWEDGAVVFHPLSGDTFELSDLADDLLCCLDGQPPQTTESLIGQIAALYGDAEDLPLIVGDILQSLQDNQLVRVL</sequence>
<dbReference type="InterPro" id="IPR027599">
    <property type="entry name" value="PqqD-rel_X"/>
</dbReference>
<name>A0ABW1ZVH7_9GAMM</name>
<organism evidence="1 2">
    <name type="scientific">Marinobacterium aestuariivivens</name>
    <dbReference type="NCBI Taxonomy" id="1698799"/>
    <lineage>
        <taxon>Bacteria</taxon>
        <taxon>Pseudomonadati</taxon>
        <taxon>Pseudomonadota</taxon>
        <taxon>Gammaproteobacteria</taxon>
        <taxon>Oceanospirillales</taxon>
        <taxon>Oceanospirillaceae</taxon>
        <taxon>Marinobacterium</taxon>
    </lineage>
</organism>
<evidence type="ECO:0000313" key="2">
    <source>
        <dbReference type="Proteomes" id="UP001596422"/>
    </source>
</evidence>
<reference evidence="2" key="1">
    <citation type="journal article" date="2019" name="Int. J. Syst. Evol. Microbiol.">
        <title>The Global Catalogue of Microorganisms (GCM) 10K type strain sequencing project: providing services to taxonomists for standard genome sequencing and annotation.</title>
        <authorList>
            <consortium name="The Broad Institute Genomics Platform"/>
            <consortium name="The Broad Institute Genome Sequencing Center for Infectious Disease"/>
            <person name="Wu L."/>
            <person name="Ma J."/>
        </authorList>
    </citation>
    <scope>NUCLEOTIDE SEQUENCE [LARGE SCALE GENOMIC DNA]</scope>
    <source>
        <strain evidence="2">NBRC 111756</strain>
    </source>
</reference>
<dbReference type="EMBL" id="JBHSWE010000001">
    <property type="protein sequence ID" value="MFC6668953.1"/>
    <property type="molecule type" value="Genomic_DNA"/>
</dbReference>
<dbReference type="NCBIfam" id="TIGR04353">
    <property type="entry name" value="PqqD_rel_X"/>
    <property type="match status" value="1"/>
</dbReference>
<keyword evidence="2" id="KW-1185">Reference proteome</keyword>
<protein>
    <submittedName>
        <fullName evidence="1">HPr-rel-A system PqqD family peptide chaperone</fullName>
    </submittedName>
</protein>
<dbReference type="Proteomes" id="UP001596422">
    <property type="component" value="Unassembled WGS sequence"/>
</dbReference>
<comment type="caution">
    <text evidence="1">The sequence shown here is derived from an EMBL/GenBank/DDBJ whole genome shotgun (WGS) entry which is preliminary data.</text>
</comment>